<comment type="caution">
    <text evidence="1">The sequence shown here is derived from an EMBL/GenBank/DDBJ whole genome shotgun (WGS) entry which is preliminary data.</text>
</comment>
<organism evidence="1 2">
    <name type="scientific">Candidatus Avisuccinivibrio stercorigallinarum</name>
    <dbReference type="NCBI Taxonomy" id="2840704"/>
    <lineage>
        <taxon>Bacteria</taxon>
        <taxon>Pseudomonadati</taxon>
        <taxon>Pseudomonadota</taxon>
        <taxon>Gammaproteobacteria</taxon>
        <taxon>Aeromonadales</taxon>
        <taxon>Succinivibrionaceae</taxon>
        <taxon>Succinivibrionaceae incertae sedis</taxon>
        <taxon>Candidatus Avisuccinivibrio</taxon>
    </lineage>
</organism>
<protein>
    <submittedName>
        <fullName evidence="1">23S rRNA (Adenine(2030)-N(6))-methyltransferase RlmJ</fullName>
    </submittedName>
</protein>
<reference evidence="1" key="1">
    <citation type="submission" date="2020-10" db="EMBL/GenBank/DDBJ databases">
        <authorList>
            <person name="Gilroy R."/>
        </authorList>
    </citation>
    <scope>NUCLEOTIDE SEQUENCE</scope>
    <source>
        <strain evidence="1">17213</strain>
    </source>
</reference>
<dbReference type="AlphaFoldDB" id="A0A9D9DDT3"/>
<feature type="non-terminal residue" evidence="1">
    <location>
        <position position="243"/>
    </location>
</feature>
<dbReference type="Proteomes" id="UP000823631">
    <property type="component" value="Unassembled WGS sequence"/>
</dbReference>
<dbReference type="PANTHER" id="PTHR37426">
    <property type="entry name" value="RIBOSOMAL RNA LARGE SUBUNIT METHYLTRANSFERASE J"/>
    <property type="match status" value="1"/>
</dbReference>
<evidence type="ECO:0000313" key="1">
    <source>
        <dbReference type="EMBL" id="MBO8416819.1"/>
    </source>
</evidence>
<dbReference type="GO" id="GO:0005829">
    <property type="term" value="C:cytosol"/>
    <property type="evidence" value="ECO:0007669"/>
    <property type="project" value="TreeGrafter"/>
</dbReference>
<gene>
    <name evidence="1" type="ORF">IAB19_10605</name>
</gene>
<name>A0A9D9DDT3_9GAMM</name>
<dbReference type="GO" id="GO:0070475">
    <property type="term" value="P:rRNA base methylation"/>
    <property type="evidence" value="ECO:0007669"/>
    <property type="project" value="InterPro"/>
</dbReference>
<dbReference type="InterPro" id="IPR029063">
    <property type="entry name" value="SAM-dependent_MTases_sf"/>
</dbReference>
<dbReference type="InterPro" id="IPR007473">
    <property type="entry name" value="RlmJ"/>
</dbReference>
<dbReference type="EMBL" id="JADINH010000212">
    <property type="protein sequence ID" value="MBO8416819.1"/>
    <property type="molecule type" value="Genomic_DNA"/>
</dbReference>
<accession>A0A9D9DDT3</accession>
<dbReference type="Pfam" id="PF04378">
    <property type="entry name" value="RsmJ"/>
    <property type="match status" value="1"/>
</dbReference>
<dbReference type="HAMAP" id="MF_00934">
    <property type="entry name" value="23SrRNA_methyltr_J"/>
    <property type="match status" value="1"/>
</dbReference>
<dbReference type="GO" id="GO:0036307">
    <property type="term" value="F:23S rRNA (adenine(2030)-N(6))-methyltransferase activity"/>
    <property type="evidence" value="ECO:0007669"/>
    <property type="project" value="TreeGrafter"/>
</dbReference>
<evidence type="ECO:0000313" key="2">
    <source>
        <dbReference type="Proteomes" id="UP000823631"/>
    </source>
</evidence>
<dbReference type="SUPFAM" id="SSF53335">
    <property type="entry name" value="S-adenosyl-L-methionine-dependent methyltransferases"/>
    <property type="match status" value="1"/>
</dbReference>
<proteinExistence type="inferred from homology"/>
<dbReference type="PANTHER" id="PTHR37426:SF1">
    <property type="entry name" value="RIBOSOMAL RNA LARGE SUBUNIT METHYLTRANSFERASE J"/>
    <property type="match status" value="1"/>
</dbReference>
<dbReference type="Gene3D" id="3.40.50.150">
    <property type="entry name" value="Vaccinia Virus protein VP39"/>
    <property type="match status" value="1"/>
</dbReference>
<sequence>MLSYRHAFHAGNHADVLKHAVETLILRHLKLKDKPFCYIDTHAAGGLYSLTQGYAQQNKEYQSGIGKIIGSDKLRALLPEYFAAIDALNPQGRLAVYPGSPYLAASMLRAQDKLCLFDLHKAEFEALHKNFGRDRRVQVHLGDGFAALNSLLPPPIRRGLVLIDPSYEMKSDYFAVIKGLKQGLSRFNVGIFALWYPVLARMQDHSRNLVQEAKRLNIPLIQAEMRVNAQGEERGMCGSGMLI</sequence>
<reference evidence="1" key="2">
    <citation type="journal article" date="2021" name="PeerJ">
        <title>Extensive microbial diversity within the chicken gut microbiome revealed by metagenomics and culture.</title>
        <authorList>
            <person name="Gilroy R."/>
            <person name="Ravi A."/>
            <person name="Getino M."/>
            <person name="Pursley I."/>
            <person name="Horton D.L."/>
            <person name="Alikhan N.F."/>
            <person name="Baker D."/>
            <person name="Gharbi K."/>
            <person name="Hall N."/>
            <person name="Watson M."/>
            <person name="Adriaenssens E.M."/>
            <person name="Foster-Nyarko E."/>
            <person name="Jarju S."/>
            <person name="Secka A."/>
            <person name="Antonio M."/>
            <person name="Oren A."/>
            <person name="Chaudhuri R.R."/>
            <person name="La Ragione R."/>
            <person name="Hildebrand F."/>
            <person name="Pallen M.J."/>
        </authorList>
    </citation>
    <scope>NUCLEOTIDE SEQUENCE</scope>
    <source>
        <strain evidence="1">17213</strain>
    </source>
</reference>